<gene>
    <name evidence="2" type="ORF">Tcan_05345</name>
</gene>
<dbReference type="AlphaFoldDB" id="A0A0B2W102"/>
<comment type="caution">
    <text evidence="2">The sequence shown here is derived from an EMBL/GenBank/DDBJ whole genome shotgun (WGS) entry which is preliminary data.</text>
</comment>
<organism evidence="2 3">
    <name type="scientific">Toxocara canis</name>
    <name type="common">Canine roundworm</name>
    <dbReference type="NCBI Taxonomy" id="6265"/>
    <lineage>
        <taxon>Eukaryota</taxon>
        <taxon>Metazoa</taxon>
        <taxon>Ecdysozoa</taxon>
        <taxon>Nematoda</taxon>
        <taxon>Chromadorea</taxon>
        <taxon>Rhabditida</taxon>
        <taxon>Spirurina</taxon>
        <taxon>Ascaridomorpha</taxon>
        <taxon>Ascaridoidea</taxon>
        <taxon>Toxocaridae</taxon>
        <taxon>Toxocara</taxon>
    </lineage>
</organism>
<dbReference type="EMBL" id="JPKZ01000439">
    <property type="protein sequence ID" value="KHN87324.1"/>
    <property type="molecule type" value="Genomic_DNA"/>
</dbReference>
<protein>
    <recommendedName>
        <fullName evidence="1">Serine-threonine/tyrosine-protein kinase catalytic domain-containing protein</fullName>
    </recommendedName>
</protein>
<sequence>MRIFSKELEDWLRQEARNAERRFRRNCERELAKLIPLGRDNNSTDMVDVWSFGVLSWEMLTQSRPYGKALAERIIWQIGKR</sequence>
<dbReference type="Pfam" id="PF07714">
    <property type="entry name" value="PK_Tyr_Ser-Thr"/>
    <property type="match status" value="1"/>
</dbReference>
<dbReference type="InterPro" id="IPR011009">
    <property type="entry name" value="Kinase-like_dom_sf"/>
</dbReference>
<dbReference type="InterPro" id="IPR001245">
    <property type="entry name" value="Ser-Thr/Tyr_kinase_cat_dom"/>
</dbReference>
<feature type="domain" description="Serine-threonine/tyrosine-protein kinase catalytic" evidence="1">
    <location>
        <begin position="41"/>
        <end position="78"/>
    </location>
</feature>
<keyword evidence="3" id="KW-1185">Reference proteome</keyword>
<name>A0A0B2W102_TOXCA</name>
<accession>A0A0B2W102</accession>
<dbReference type="Proteomes" id="UP000031036">
    <property type="component" value="Unassembled WGS sequence"/>
</dbReference>
<evidence type="ECO:0000259" key="1">
    <source>
        <dbReference type="Pfam" id="PF07714"/>
    </source>
</evidence>
<proteinExistence type="predicted"/>
<reference evidence="2 3" key="1">
    <citation type="submission" date="2014-11" db="EMBL/GenBank/DDBJ databases">
        <title>Genetic blueprint of the zoonotic pathogen Toxocara canis.</title>
        <authorList>
            <person name="Zhu X.-Q."/>
            <person name="Korhonen P.K."/>
            <person name="Cai H."/>
            <person name="Young N.D."/>
            <person name="Nejsum P."/>
            <person name="von Samson-Himmelstjerna G."/>
            <person name="Boag P.R."/>
            <person name="Tan P."/>
            <person name="Li Q."/>
            <person name="Min J."/>
            <person name="Yang Y."/>
            <person name="Wang X."/>
            <person name="Fang X."/>
            <person name="Hall R.S."/>
            <person name="Hofmann A."/>
            <person name="Sternberg P.W."/>
            <person name="Jex A.R."/>
            <person name="Gasser R.B."/>
        </authorList>
    </citation>
    <scope>NUCLEOTIDE SEQUENCE [LARGE SCALE GENOMIC DNA]</scope>
    <source>
        <strain evidence="2">PN_DK_2014</strain>
    </source>
</reference>
<dbReference type="Gene3D" id="1.10.510.10">
    <property type="entry name" value="Transferase(Phosphotransferase) domain 1"/>
    <property type="match status" value="1"/>
</dbReference>
<dbReference type="GO" id="GO:0004672">
    <property type="term" value="F:protein kinase activity"/>
    <property type="evidence" value="ECO:0007669"/>
    <property type="project" value="InterPro"/>
</dbReference>
<evidence type="ECO:0000313" key="2">
    <source>
        <dbReference type="EMBL" id="KHN87324.1"/>
    </source>
</evidence>
<dbReference type="OrthoDB" id="339325at2759"/>
<dbReference type="SUPFAM" id="SSF56112">
    <property type="entry name" value="Protein kinase-like (PK-like)"/>
    <property type="match status" value="1"/>
</dbReference>
<evidence type="ECO:0000313" key="3">
    <source>
        <dbReference type="Proteomes" id="UP000031036"/>
    </source>
</evidence>